<dbReference type="AlphaFoldDB" id="A0A6M3JE88"/>
<accession>A0A6M3JE88</accession>
<gene>
    <name evidence="2" type="ORF">MM415A00901_0006</name>
    <name evidence="1" type="ORF">MM415B00267_0013</name>
</gene>
<evidence type="ECO:0000313" key="2">
    <source>
        <dbReference type="EMBL" id="QJA79383.1"/>
    </source>
</evidence>
<sequence>MYNIQFIDFIDYICSMRSKTDRLIALCLMAGMTQKETSIIIKKTQPYVCNRLKKIRNNYKNV</sequence>
<organism evidence="1">
    <name type="scientific">viral metagenome</name>
    <dbReference type="NCBI Taxonomy" id="1070528"/>
    <lineage>
        <taxon>unclassified sequences</taxon>
        <taxon>metagenomes</taxon>
        <taxon>organismal metagenomes</taxon>
    </lineage>
</organism>
<dbReference type="EMBL" id="MT142379">
    <property type="protein sequence ID" value="QJA79383.1"/>
    <property type="molecule type" value="Genomic_DNA"/>
</dbReference>
<protein>
    <submittedName>
        <fullName evidence="1">Uncharacterized protein</fullName>
    </submittedName>
</protein>
<name>A0A6M3JE88_9ZZZZ</name>
<dbReference type="EMBL" id="MT141567">
    <property type="protein sequence ID" value="QJA67187.1"/>
    <property type="molecule type" value="Genomic_DNA"/>
</dbReference>
<evidence type="ECO:0000313" key="1">
    <source>
        <dbReference type="EMBL" id="QJA67187.1"/>
    </source>
</evidence>
<proteinExistence type="predicted"/>
<reference evidence="1" key="1">
    <citation type="submission" date="2020-03" db="EMBL/GenBank/DDBJ databases">
        <title>The deep terrestrial virosphere.</title>
        <authorList>
            <person name="Holmfeldt K."/>
            <person name="Nilsson E."/>
            <person name="Simone D."/>
            <person name="Lopez-Fernandez M."/>
            <person name="Wu X."/>
            <person name="de Brujin I."/>
            <person name="Lundin D."/>
            <person name="Andersson A."/>
            <person name="Bertilsson S."/>
            <person name="Dopson M."/>
        </authorList>
    </citation>
    <scope>NUCLEOTIDE SEQUENCE</scope>
    <source>
        <strain evidence="2">MM415A00901</strain>
        <strain evidence="1">MM415B00267</strain>
    </source>
</reference>